<dbReference type="EC" id="2.7.11.25" evidence="2"/>
<reference evidence="13 14" key="1">
    <citation type="submission" date="2020-08" db="EMBL/GenBank/DDBJ databases">
        <title>Plant Genome Project.</title>
        <authorList>
            <person name="Zhang R.-G."/>
        </authorList>
    </citation>
    <scope>NUCLEOTIDE SEQUENCE [LARGE SCALE GENOMIC DNA]</scope>
    <source>
        <tissue evidence="13">Rhizome</tissue>
    </source>
</reference>
<evidence type="ECO:0000256" key="11">
    <source>
        <dbReference type="SAM" id="MobiDB-lite"/>
    </source>
</evidence>
<feature type="binding site" evidence="10">
    <location>
        <position position="103"/>
    </location>
    <ligand>
        <name>ATP</name>
        <dbReference type="ChEBI" id="CHEBI:30616"/>
    </ligand>
</feature>
<dbReference type="GO" id="GO:0005737">
    <property type="term" value="C:cytoplasm"/>
    <property type="evidence" value="ECO:0007669"/>
    <property type="project" value="TreeGrafter"/>
</dbReference>
<dbReference type="InterPro" id="IPR050538">
    <property type="entry name" value="MAP_kinase_kinase_kinase"/>
</dbReference>
<comment type="catalytic activity">
    <reaction evidence="8">
        <text>L-threonyl-[protein] + ATP = O-phospho-L-threonyl-[protein] + ADP + H(+)</text>
        <dbReference type="Rhea" id="RHEA:46608"/>
        <dbReference type="Rhea" id="RHEA-COMP:11060"/>
        <dbReference type="Rhea" id="RHEA-COMP:11605"/>
        <dbReference type="ChEBI" id="CHEBI:15378"/>
        <dbReference type="ChEBI" id="CHEBI:30013"/>
        <dbReference type="ChEBI" id="CHEBI:30616"/>
        <dbReference type="ChEBI" id="CHEBI:61977"/>
        <dbReference type="ChEBI" id="CHEBI:456216"/>
        <dbReference type="EC" id="2.7.11.25"/>
    </reaction>
</comment>
<keyword evidence="5 10" id="KW-0547">Nucleotide-binding</keyword>
<dbReference type="PROSITE" id="PS50011">
    <property type="entry name" value="PROTEIN_KINASE_DOM"/>
    <property type="match status" value="1"/>
</dbReference>
<proteinExistence type="inferred from homology"/>
<dbReference type="Pfam" id="PF00069">
    <property type="entry name" value="Pkinase"/>
    <property type="match status" value="2"/>
</dbReference>
<evidence type="ECO:0000256" key="7">
    <source>
        <dbReference type="ARBA" id="ARBA00022840"/>
    </source>
</evidence>
<comment type="similarity">
    <text evidence="1">Belongs to the protein kinase superfamily. STE Ser/Thr protein kinase family. MAP kinase kinase kinase subfamily.</text>
</comment>
<keyword evidence="7 10" id="KW-0067">ATP-binding</keyword>
<organism evidence="13 14">
    <name type="scientific">Zingiber officinale</name>
    <name type="common">Ginger</name>
    <name type="synonym">Amomum zingiber</name>
    <dbReference type="NCBI Taxonomy" id="94328"/>
    <lineage>
        <taxon>Eukaryota</taxon>
        <taxon>Viridiplantae</taxon>
        <taxon>Streptophyta</taxon>
        <taxon>Embryophyta</taxon>
        <taxon>Tracheophyta</taxon>
        <taxon>Spermatophyta</taxon>
        <taxon>Magnoliopsida</taxon>
        <taxon>Liliopsida</taxon>
        <taxon>Zingiberales</taxon>
        <taxon>Zingiberaceae</taxon>
        <taxon>Zingiber</taxon>
    </lineage>
</organism>
<feature type="region of interest" description="Disordered" evidence="11">
    <location>
        <begin position="487"/>
        <end position="566"/>
    </location>
</feature>
<dbReference type="InterPro" id="IPR000719">
    <property type="entry name" value="Prot_kinase_dom"/>
</dbReference>
<protein>
    <recommendedName>
        <fullName evidence="2">mitogen-activated protein kinase kinase kinase</fullName>
        <ecNumber evidence="2">2.7.11.25</ecNumber>
    </recommendedName>
</protein>
<keyword evidence="3" id="KW-0723">Serine/threonine-protein kinase</keyword>
<evidence type="ECO:0000256" key="6">
    <source>
        <dbReference type="ARBA" id="ARBA00022777"/>
    </source>
</evidence>
<dbReference type="PANTHER" id="PTHR48016">
    <property type="entry name" value="MAP KINASE KINASE KINASE SSK2-RELATED-RELATED"/>
    <property type="match status" value="1"/>
</dbReference>
<evidence type="ECO:0000256" key="1">
    <source>
        <dbReference type="ARBA" id="ARBA00006529"/>
    </source>
</evidence>
<dbReference type="GO" id="GO:0004709">
    <property type="term" value="F:MAP kinase kinase kinase activity"/>
    <property type="evidence" value="ECO:0007669"/>
    <property type="project" value="UniProtKB-EC"/>
</dbReference>
<evidence type="ECO:0000256" key="5">
    <source>
        <dbReference type="ARBA" id="ARBA00022741"/>
    </source>
</evidence>
<dbReference type="GO" id="GO:0005524">
    <property type="term" value="F:ATP binding"/>
    <property type="evidence" value="ECO:0007669"/>
    <property type="project" value="UniProtKB-UniRule"/>
</dbReference>
<evidence type="ECO:0000259" key="12">
    <source>
        <dbReference type="PROSITE" id="PS50011"/>
    </source>
</evidence>
<dbReference type="PROSITE" id="PS00107">
    <property type="entry name" value="PROTEIN_KINASE_ATP"/>
    <property type="match status" value="1"/>
</dbReference>
<feature type="domain" description="Protein kinase" evidence="12">
    <location>
        <begin position="74"/>
        <end position="310"/>
    </location>
</feature>
<keyword evidence="14" id="KW-1185">Reference proteome</keyword>
<sequence length="726" mass="81058">MTMNDLFGSVRRSLALRTDSDGNDGVGGGRIVEKIGSCLRKSRIGLGLGFGGFAPKLPPPTPSEEKDNAPPIRWRRGELIGCGAFGHVYMGMNLDSGELLAVKQAHIRELEEEVKLLKNLSHPNIVRYLGTTREEETLNIFLEFVPGGSISSLLGKFGSFPEAVCYKNVYQAAVAGARGANILVDNKGCIKLADFGASKQVAKLATINAAKSMKGTPYWMAPEVILQTGHSFSADIWSVGCTVIEMATGKPPWSQQYQEVAALFHIGTTKSHPPIPEHLSSGAKDFLLKCLQKEPKLRPTASDLLQHPFVTKEFEDLHPIHHSDVGEASRDVALASKLYTKSINNDGDKLDKDGNDSRSCSVIPKEFINVKPIWELSNSSDMCQLDDTDDFPNVGSSFNPMSEPFDEWLPEKFDVSPELHLDDSHEHVIEGSCTRRGNDFAFSSEPVEDDDEVTESKIRAFLDEKALDLKKLQTPLYEEFYNSLNNKNKHSSGKKCEENATRNPKLPPKIKMSSNKVANGTTAQLPDLANKASPGHCSKQESRSEEEDDRILREISPQRQRKWKEELDQELEREREMLRRTTQGKTSSPKDGCKQRDIFLKLDKSNKYKRMPEEKDRQLFPSPYLTNLLSTKHMGGSCSSCFTFSTKHSKVEEAEDSEYHREPRHPVSRKVRPSGEEEKSWIGDPDVDDKASAFIANFHKIRSFEHEINHTLDSQGHEATSISVAT</sequence>
<dbReference type="EMBL" id="JACMSC010000015">
    <property type="protein sequence ID" value="KAG6485009.1"/>
    <property type="molecule type" value="Genomic_DNA"/>
</dbReference>
<keyword evidence="6" id="KW-0418">Kinase</keyword>
<evidence type="ECO:0000256" key="4">
    <source>
        <dbReference type="ARBA" id="ARBA00022679"/>
    </source>
</evidence>
<feature type="region of interest" description="Disordered" evidence="11">
    <location>
        <begin position="577"/>
        <end position="596"/>
    </location>
</feature>
<dbReference type="AlphaFoldDB" id="A0A8J5F856"/>
<evidence type="ECO:0000313" key="14">
    <source>
        <dbReference type="Proteomes" id="UP000734854"/>
    </source>
</evidence>
<feature type="compositionally biased region" description="Basic and acidic residues" evidence="11">
    <location>
        <begin position="652"/>
        <end position="665"/>
    </location>
</feature>
<name>A0A8J5F856_ZINOF</name>
<accession>A0A8J5F856</accession>
<dbReference type="InterPro" id="IPR011009">
    <property type="entry name" value="Kinase-like_dom_sf"/>
</dbReference>
<evidence type="ECO:0000313" key="13">
    <source>
        <dbReference type="EMBL" id="KAG6485009.1"/>
    </source>
</evidence>
<dbReference type="PANTHER" id="PTHR48016:SF56">
    <property type="entry name" value="MAPKK KINASE"/>
    <property type="match status" value="1"/>
</dbReference>
<dbReference type="SUPFAM" id="SSF56112">
    <property type="entry name" value="Protein kinase-like (PK-like)"/>
    <property type="match status" value="1"/>
</dbReference>
<comment type="catalytic activity">
    <reaction evidence="9">
        <text>L-seryl-[protein] + ATP = O-phospho-L-seryl-[protein] + ADP + H(+)</text>
        <dbReference type="Rhea" id="RHEA:17989"/>
        <dbReference type="Rhea" id="RHEA-COMP:9863"/>
        <dbReference type="Rhea" id="RHEA-COMP:11604"/>
        <dbReference type="ChEBI" id="CHEBI:15378"/>
        <dbReference type="ChEBI" id="CHEBI:29999"/>
        <dbReference type="ChEBI" id="CHEBI:30616"/>
        <dbReference type="ChEBI" id="CHEBI:83421"/>
        <dbReference type="ChEBI" id="CHEBI:456216"/>
        <dbReference type="EC" id="2.7.11.25"/>
    </reaction>
</comment>
<feature type="compositionally biased region" description="Polar residues" evidence="11">
    <location>
        <begin position="512"/>
        <end position="524"/>
    </location>
</feature>
<dbReference type="InterPro" id="IPR017441">
    <property type="entry name" value="Protein_kinase_ATP_BS"/>
</dbReference>
<feature type="region of interest" description="Disordered" evidence="11">
    <location>
        <begin position="652"/>
        <end position="686"/>
    </location>
</feature>
<gene>
    <name evidence="13" type="ORF">ZIOFF_053537</name>
</gene>
<dbReference type="CDD" id="cd06606">
    <property type="entry name" value="STKc_MAPKKK"/>
    <property type="match status" value="1"/>
</dbReference>
<dbReference type="Proteomes" id="UP000734854">
    <property type="component" value="Unassembled WGS sequence"/>
</dbReference>
<evidence type="ECO:0000256" key="9">
    <source>
        <dbReference type="ARBA" id="ARBA00048329"/>
    </source>
</evidence>
<evidence type="ECO:0000256" key="10">
    <source>
        <dbReference type="PROSITE-ProRule" id="PRU10141"/>
    </source>
</evidence>
<dbReference type="FunFam" id="1.10.510.10:FF:000382">
    <property type="entry name" value="Mitogen-activated protein kinase kinase kinase 2"/>
    <property type="match status" value="1"/>
</dbReference>
<evidence type="ECO:0000256" key="8">
    <source>
        <dbReference type="ARBA" id="ARBA00047559"/>
    </source>
</evidence>
<dbReference type="Gene3D" id="1.10.510.10">
    <property type="entry name" value="Transferase(Phosphotransferase) domain 1"/>
    <property type="match status" value="2"/>
</dbReference>
<keyword evidence="4" id="KW-0808">Transferase</keyword>
<comment type="caution">
    <text evidence="13">The sequence shown here is derived from an EMBL/GenBank/DDBJ whole genome shotgun (WGS) entry which is preliminary data.</text>
</comment>
<evidence type="ECO:0000256" key="2">
    <source>
        <dbReference type="ARBA" id="ARBA00012406"/>
    </source>
</evidence>
<evidence type="ECO:0000256" key="3">
    <source>
        <dbReference type="ARBA" id="ARBA00022527"/>
    </source>
</evidence>